<reference evidence="1" key="2">
    <citation type="submission" date="2021-09" db="EMBL/GenBank/DDBJ databases">
        <authorList>
            <person name="Gilroy R."/>
        </authorList>
    </citation>
    <scope>NUCLEOTIDE SEQUENCE</scope>
    <source>
        <strain evidence="1">CHK173-2145</strain>
    </source>
</reference>
<reference evidence="1" key="1">
    <citation type="journal article" date="2021" name="PeerJ">
        <title>Extensive microbial diversity within the chicken gut microbiome revealed by metagenomics and culture.</title>
        <authorList>
            <person name="Gilroy R."/>
            <person name="Ravi A."/>
            <person name="Getino M."/>
            <person name="Pursley I."/>
            <person name="Horton D.L."/>
            <person name="Alikhan N.F."/>
            <person name="Baker D."/>
            <person name="Gharbi K."/>
            <person name="Hall N."/>
            <person name="Watson M."/>
            <person name="Adriaenssens E.M."/>
            <person name="Foster-Nyarko E."/>
            <person name="Jarju S."/>
            <person name="Secka A."/>
            <person name="Antonio M."/>
            <person name="Oren A."/>
            <person name="Chaudhuri R.R."/>
            <person name="La Ragione R."/>
            <person name="Hildebrand F."/>
            <person name="Pallen M.J."/>
        </authorList>
    </citation>
    <scope>NUCLEOTIDE SEQUENCE</scope>
    <source>
        <strain evidence="1">CHK173-2145</strain>
    </source>
</reference>
<dbReference type="EMBL" id="DYXN01000085">
    <property type="protein sequence ID" value="HJE87074.1"/>
    <property type="molecule type" value="Genomic_DNA"/>
</dbReference>
<organism evidence="1 2">
    <name type="scientific">Levilactobacillus hammesii</name>
    <dbReference type="NCBI Taxonomy" id="267633"/>
    <lineage>
        <taxon>Bacteria</taxon>
        <taxon>Bacillati</taxon>
        <taxon>Bacillota</taxon>
        <taxon>Bacilli</taxon>
        <taxon>Lactobacillales</taxon>
        <taxon>Lactobacillaceae</taxon>
        <taxon>Levilactobacillus</taxon>
    </lineage>
</organism>
<evidence type="ECO:0000313" key="2">
    <source>
        <dbReference type="Proteomes" id="UP000721920"/>
    </source>
</evidence>
<sequence length="195" mass="23389">MTTDANEQLTLFPNETRNQPLTAQDRDVIDRFLASRQAHRQLTIEVERQLREPLDNYHHQRLFYRDVTDLTHFRLNFFRHVGHFLQQSVAATYQLEFWDRKSHRKFSFPAAELLQADQCVVEQGTAVETLTYTNFGYKIRRTFDIQNQHLYWKKSQFYVDGRPCQLVDGLMLLQQRLEVRSLWLRGSLLHIKDFT</sequence>
<gene>
    <name evidence="1" type="ORF">K8U88_05745</name>
</gene>
<name>A0A921F1S4_9LACO</name>
<comment type="caution">
    <text evidence="1">The sequence shown here is derived from an EMBL/GenBank/DDBJ whole genome shotgun (WGS) entry which is preliminary data.</text>
</comment>
<accession>A0A921F1S4</accession>
<proteinExistence type="predicted"/>
<dbReference type="AlphaFoldDB" id="A0A921F1S4"/>
<dbReference type="Proteomes" id="UP000721920">
    <property type="component" value="Unassembled WGS sequence"/>
</dbReference>
<evidence type="ECO:0000313" key="1">
    <source>
        <dbReference type="EMBL" id="HJE87074.1"/>
    </source>
</evidence>
<protein>
    <submittedName>
        <fullName evidence="1">Uncharacterized protein</fullName>
    </submittedName>
</protein>